<feature type="transmembrane region" description="Helical" evidence="5">
    <location>
        <begin position="176"/>
        <end position="196"/>
    </location>
</feature>
<keyword evidence="4 5" id="KW-0472">Membrane</keyword>
<dbReference type="Pfam" id="PF01040">
    <property type="entry name" value="UbiA"/>
    <property type="match status" value="1"/>
</dbReference>
<keyword evidence="2 5" id="KW-0812">Transmembrane</keyword>
<evidence type="ECO:0000256" key="4">
    <source>
        <dbReference type="ARBA" id="ARBA00023136"/>
    </source>
</evidence>
<feature type="transmembrane region" description="Helical" evidence="5">
    <location>
        <begin position="59"/>
        <end position="80"/>
    </location>
</feature>
<evidence type="ECO:0000256" key="5">
    <source>
        <dbReference type="SAM" id="Phobius"/>
    </source>
</evidence>
<organism evidence="6 7">
    <name type="scientific">Geothrix edaphica</name>
    <dbReference type="NCBI Taxonomy" id="2927976"/>
    <lineage>
        <taxon>Bacteria</taxon>
        <taxon>Pseudomonadati</taxon>
        <taxon>Acidobacteriota</taxon>
        <taxon>Holophagae</taxon>
        <taxon>Holophagales</taxon>
        <taxon>Holophagaceae</taxon>
        <taxon>Geothrix</taxon>
    </lineage>
</organism>
<protein>
    <recommendedName>
        <fullName evidence="8">Prenyltransferase</fullName>
    </recommendedName>
</protein>
<feature type="transmembrane region" description="Helical" evidence="5">
    <location>
        <begin position="247"/>
        <end position="268"/>
    </location>
</feature>
<feature type="transmembrane region" description="Helical" evidence="5">
    <location>
        <begin position="100"/>
        <end position="117"/>
    </location>
</feature>
<name>A0ABQ5PW75_9BACT</name>
<comment type="subcellular location">
    <subcellularLocation>
        <location evidence="1">Membrane</location>
        <topology evidence="1">Multi-pass membrane protein</topology>
    </subcellularLocation>
</comment>
<dbReference type="RefSeq" id="WP_285607086.1">
    <property type="nucleotide sequence ID" value="NZ_BSDC01000001.1"/>
</dbReference>
<evidence type="ECO:0008006" key="8">
    <source>
        <dbReference type="Google" id="ProtNLM"/>
    </source>
</evidence>
<feature type="transmembrane region" description="Helical" evidence="5">
    <location>
        <begin position="217"/>
        <end position="241"/>
    </location>
</feature>
<reference evidence="6" key="1">
    <citation type="journal article" date="2023" name="Antonie Van Leeuwenhoek">
        <title>Mesoterricola silvestris gen. nov., sp. nov., Mesoterricola sediminis sp. nov., Geothrix oryzae sp. nov., Geothrix edaphica sp. nov., Geothrix rubra sp. nov., and Geothrix limicola sp. nov., six novel members of Acidobacteriota isolated from soils.</title>
        <authorList>
            <person name="Itoh H."/>
            <person name="Sugisawa Y."/>
            <person name="Mise K."/>
            <person name="Xu Z."/>
            <person name="Kuniyasu M."/>
            <person name="Ushijima N."/>
            <person name="Kawano K."/>
            <person name="Kobayashi E."/>
            <person name="Shiratori Y."/>
            <person name="Masuda Y."/>
            <person name="Senoo K."/>
        </authorList>
    </citation>
    <scope>NUCLEOTIDE SEQUENCE</scope>
    <source>
        <strain evidence="6">Red802</strain>
    </source>
</reference>
<evidence type="ECO:0000313" key="7">
    <source>
        <dbReference type="Proteomes" id="UP001165044"/>
    </source>
</evidence>
<keyword evidence="7" id="KW-1185">Reference proteome</keyword>
<comment type="caution">
    <text evidence="6">The sequence shown here is derived from an EMBL/GenBank/DDBJ whole genome shotgun (WGS) entry which is preliminary data.</text>
</comment>
<gene>
    <name evidence="6" type="ORF">GETHED_10060</name>
</gene>
<feature type="transmembrane region" description="Helical" evidence="5">
    <location>
        <begin position="123"/>
        <end position="139"/>
    </location>
</feature>
<dbReference type="EMBL" id="BSDC01000001">
    <property type="protein sequence ID" value="GLH66642.1"/>
    <property type="molecule type" value="Genomic_DNA"/>
</dbReference>
<feature type="transmembrane region" description="Helical" evidence="5">
    <location>
        <begin position="151"/>
        <end position="170"/>
    </location>
</feature>
<accession>A0ABQ5PW75</accession>
<dbReference type="InterPro" id="IPR000537">
    <property type="entry name" value="UbiA_prenyltransferase"/>
</dbReference>
<feature type="transmembrane region" description="Helical" evidence="5">
    <location>
        <begin position="280"/>
        <end position="299"/>
    </location>
</feature>
<evidence type="ECO:0000256" key="2">
    <source>
        <dbReference type="ARBA" id="ARBA00022692"/>
    </source>
</evidence>
<evidence type="ECO:0000256" key="1">
    <source>
        <dbReference type="ARBA" id="ARBA00004141"/>
    </source>
</evidence>
<evidence type="ECO:0000256" key="3">
    <source>
        <dbReference type="ARBA" id="ARBA00022989"/>
    </source>
</evidence>
<proteinExistence type="predicted"/>
<sequence>MTGDAPAFPIRAFFQRLLGPRALAYLLHLRPLEWPIMTAHFLLGTLLAAGWALRARPTLLGWLVFVALLNGGTLAINSAFDKDEGDIGYLKAPPKPPEHLLAFSSLLLAASALLGFLLPRPFALLNLACVVMSVLYSVPPVRLKARAGWDLLINCLGFGLFTPLAGWALTGRPFDGAIWWACWGFAFLFAALYPMTQIYQVAEDTARGDRTLVIRLGVGRSLALALAAAAAAHLLFGAAALARGRNALFLVPSLAGWLGVLLPWMRGWRTWTDRRHETGMYWGLGAWAVTDLSLLVLLWP</sequence>
<keyword evidence="3 5" id="KW-1133">Transmembrane helix</keyword>
<feature type="transmembrane region" description="Helical" evidence="5">
    <location>
        <begin position="34"/>
        <end position="53"/>
    </location>
</feature>
<evidence type="ECO:0000313" key="6">
    <source>
        <dbReference type="EMBL" id="GLH66642.1"/>
    </source>
</evidence>
<dbReference type="Proteomes" id="UP001165044">
    <property type="component" value="Unassembled WGS sequence"/>
</dbReference>